<sequence length="26" mass="3042">MQAWVRSTEIDHHRDLSFFAGRHGST</sequence>
<reference evidence="1" key="1">
    <citation type="submission" date="2018-05" db="EMBL/GenBank/DDBJ databases">
        <authorList>
            <person name="Lanie J.A."/>
            <person name="Ng W.-L."/>
            <person name="Kazmierczak K.M."/>
            <person name="Andrzejewski T.M."/>
            <person name="Davidsen T.M."/>
            <person name="Wayne K.J."/>
            <person name="Tettelin H."/>
            <person name="Glass J.I."/>
            <person name="Rusch D."/>
            <person name="Podicherti R."/>
            <person name="Tsui H.-C.T."/>
            <person name="Winkler M.E."/>
        </authorList>
    </citation>
    <scope>NUCLEOTIDE SEQUENCE</scope>
</reference>
<dbReference type="AlphaFoldDB" id="A0A382H279"/>
<feature type="non-terminal residue" evidence="1">
    <location>
        <position position="26"/>
    </location>
</feature>
<name>A0A382H279_9ZZZZ</name>
<proteinExistence type="predicted"/>
<accession>A0A382H279</accession>
<organism evidence="1">
    <name type="scientific">marine metagenome</name>
    <dbReference type="NCBI Taxonomy" id="408172"/>
    <lineage>
        <taxon>unclassified sequences</taxon>
        <taxon>metagenomes</taxon>
        <taxon>ecological metagenomes</taxon>
    </lineage>
</organism>
<protein>
    <submittedName>
        <fullName evidence="1">Uncharacterized protein</fullName>
    </submittedName>
</protein>
<dbReference type="EMBL" id="UINC01058770">
    <property type="protein sequence ID" value="SVB81416.1"/>
    <property type="molecule type" value="Genomic_DNA"/>
</dbReference>
<evidence type="ECO:0000313" key="1">
    <source>
        <dbReference type="EMBL" id="SVB81416.1"/>
    </source>
</evidence>
<gene>
    <name evidence="1" type="ORF">METZ01_LOCUS234270</name>
</gene>